<dbReference type="AlphaFoldDB" id="A0A5N6TT16"/>
<reference evidence="1 2" key="1">
    <citation type="submission" date="2019-04" db="EMBL/GenBank/DDBJ databases">
        <title>Friends and foes A comparative genomics study of 23 Aspergillus species from section Flavi.</title>
        <authorList>
            <consortium name="DOE Joint Genome Institute"/>
            <person name="Kjaerbolling I."/>
            <person name="Vesth T."/>
            <person name="Frisvad J.C."/>
            <person name="Nybo J.L."/>
            <person name="Theobald S."/>
            <person name="Kildgaard S."/>
            <person name="Isbrandt T."/>
            <person name="Kuo A."/>
            <person name="Sato A."/>
            <person name="Lyhne E.K."/>
            <person name="Kogle M.E."/>
            <person name="Wiebenga A."/>
            <person name="Kun R.S."/>
            <person name="Lubbers R.J."/>
            <person name="Makela M.R."/>
            <person name="Barry K."/>
            <person name="Chovatia M."/>
            <person name="Clum A."/>
            <person name="Daum C."/>
            <person name="Haridas S."/>
            <person name="He G."/>
            <person name="LaButti K."/>
            <person name="Lipzen A."/>
            <person name="Mondo S."/>
            <person name="Riley R."/>
            <person name="Salamov A."/>
            <person name="Simmons B.A."/>
            <person name="Magnuson J.K."/>
            <person name="Henrissat B."/>
            <person name="Mortensen U.H."/>
            <person name="Larsen T.O."/>
            <person name="Devries R.P."/>
            <person name="Grigoriev I.V."/>
            <person name="Machida M."/>
            <person name="Baker S.E."/>
            <person name="Andersen M.R."/>
        </authorList>
    </citation>
    <scope>NUCLEOTIDE SEQUENCE [LARGE SCALE GENOMIC DNA]</scope>
    <source>
        <strain evidence="1 2">IBT 18842</strain>
    </source>
</reference>
<proteinExistence type="predicted"/>
<evidence type="ECO:0000313" key="2">
    <source>
        <dbReference type="Proteomes" id="UP000325780"/>
    </source>
</evidence>
<keyword evidence="2" id="KW-1185">Reference proteome</keyword>
<protein>
    <submittedName>
        <fullName evidence="1">Uncharacterized protein</fullName>
    </submittedName>
</protein>
<accession>A0A5N6TT16</accession>
<gene>
    <name evidence="1" type="ORF">BDV25DRAFT_140761</name>
</gene>
<evidence type="ECO:0000313" key="1">
    <source>
        <dbReference type="EMBL" id="KAE8149503.1"/>
    </source>
</evidence>
<sequence length="155" mass="18006">MSANNKQERQKPLEDKMGISNTRASGKELYNLFRSIAKSLDKLVASTEENSLNRIYAVAMLADLRGWAHKYNVLAEERSRSRSFDEVMNDFPAYKALMVTYFKQWEIAATAGSWETRVVQIAVKQFHYPEKSYSTLPCDKHNPIVKEADRYFWNN</sequence>
<dbReference type="Proteomes" id="UP000325780">
    <property type="component" value="Unassembled WGS sequence"/>
</dbReference>
<name>A0A5N6TT16_ASPAV</name>
<dbReference type="EMBL" id="ML742121">
    <property type="protein sequence ID" value="KAE8149503.1"/>
    <property type="molecule type" value="Genomic_DNA"/>
</dbReference>
<organism evidence="1 2">
    <name type="scientific">Aspergillus avenaceus</name>
    <dbReference type="NCBI Taxonomy" id="36643"/>
    <lineage>
        <taxon>Eukaryota</taxon>
        <taxon>Fungi</taxon>
        <taxon>Dikarya</taxon>
        <taxon>Ascomycota</taxon>
        <taxon>Pezizomycotina</taxon>
        <taxon>Eurotiomycetes</taxon>
        <taxon>Eurotiomycetidae</taxon>
        <taxon>Eurotiales</taxon>
        <taxon>Aspergillaceae</taxon>
        <taxon>Aspergillus</taxon>
        <taxon>Aspergillus subgen. Circumdati</taxon>
    </lineage>
</organism>